<evidence type="ECO:0000313" key="2">
    <source>
        <dbReference type="Proteomes" id="UP000284322"/>
    </source>
</evidence>
<comment type="caution">
    <text evidence="1">The sequence shown here is derived from an EMBL/GenBank/DDBJ whole genome shotgun (WGS) entry which is preliminary data.</text>
</comment>
<name>A0A419R0L0_9SPHN</name>
<keyword evidence="2" id="KW-1185">Reference proteome</keyword>
<sequence length="208" mass="22596">MPAVGGRAAGFELLRDGMTFDLIGMAPGPSPEPPQSRHRYGVPDDLIETRKAALILRPGPHLEGGAYSLPVVRVMMDLACALARELDDLCALAWRPASSLVGVEFFCNTISHWIGGGPFPALGLTGLATAPDGGLHSEGLAYFIGQELRVEPELAEDRMLAAQLAVRLINQLVYEGRMEARQQIVAPDGMRLLMEPSINKRFIRVRRA</sequence>
<evidence type="ECO:0000313" key="1">
    <source>
        <dbReference type="EMBL" id="RJX66881.1"/>
    </source>
</evidence>
<dbReference type="EMBL" id="RAHJ01000019">
    <property type="protein sequence ID" value="RJX66881.1"/>
    <property type="molecule type" value="Genomic_DNA"/>
</dbReference>
<accession>A0A419R0L0</accession>
<gene>
    <name evidence="1" type="ORF">D6858_11015</name>
</gene>
<organism evidence="1 2">
    <name type="scientific">Tsuneonella suprasediminis</name>
    <dbReference type="NCBI Taxonomy" id="2306996"/>
    <lineage>
        <taxon>Bacteria</taxon>
        <taxon>Pseudomonadati</taxon>
        <taxon>Pseudomonadota</taxon>
        <taxon>Alphaproteobacteria</taxon>
        <taxon>Sphingomonadales</taxon>
        <taxon>Erythrobacteraceae</taxon>
        <taxon>Tsuneonella</taxon>
    </lineage>
</organism>
<proteinExistence type="predicted"/>
<protein>
    <submittedName>
        <fullName evidence="1">Uncharacterized protein</fullName>
    </submittedName>
</protein>
<reference evidence="1 2" key="1">
    <citation type="submission" date="2018-09" db="EMBL/GenBank/DDBJ databases">
        <title>Altererythrobacter sp.Ery1 and Ery12, the genome sequencing of novel strains in genus Alterythrobacter.</title>
        <authorList>
            <person name="Cheng H."/>
            <person name="Wu Y.-H."/>
            <person name="Fang C."/>
            <person name="Xu X.-W."/>
        </authorList>
    </citation>
    <scope>NUCLEOTIDE SEQUENCE [LARGE SCALE GENOMIC DNA]</scope>
    <source>
        <strain evidence="1 2">Ery12</strain>
    </source>
</reference>
<dbReference type="AlphaFoldDB" id="A0A419R0L0"/>
<dbReference type="Proteomes" id="UP000284322">
    <property type="component" value="Unassembled WGS sequence"/>
</dbReference>